<proteinExistence type="predicted"/>
<dbReference type="EnsemblMetazoa" id="GPPI029373-RA">
    <property type="protein sequence ID" value="GPPI029373-PA"/>
    <property type="gene ID" value="GPPI029373"/>
</dbReference>
<keyword evidence="2" id="KW-1185">Reference proteome</keyword>
<dbReference type="AlphaFoldDB" id="A0A1B0BGM3"/>
<accession>A0A1B0BGM3</accession>
<evidence type="ECO:0000313" key="1">
    <source>
        <dbReference type="EnsemblMetazoa" id="GPPI029373-PA"/>
    </source>
</evidence>
<dbReference type="VEuPathDB" id="VectorBase:GPPI029373"/>
<reference evidence="2" key="1">
    <citation type="submission" date="2015-01" db="EMBL/GenBank/DDBJ databases">
        <authorList>
            <person name="Aksoy S."/>
            <person name="Warren W."/>
            <person name="Wilson R.K."/>
        </authorList>
    </citation>
    <scope>NUCLEOTIDE SEQUENCE [LARGE SCALE GENOMIC DNA]</scope>
    <source>
        <strain evidence="2">IAEA</strain>
    </source>
</reference>
<protein>
    <submittedName>
        <fullName evidence="1">Uncharacterized protein</fullName>
    </submittedName>
</protein>
<name>A0A1B0BGM3_9MUSC</name>
<organism evidence="1 2">
    <name type="scientific">Glossina palpalis gambiensis</name>
    <dbReference type="NCBI Taxonomy" id="67801"/>
    <lineage>
        <taxon>Eukaryota</taxon>
        <taxon>Metazoa</taxon>
        <taxon>Ecdysozoa</taxon>
        <taxon>Arthropoda</taxon>
        <taxon>Hexapoda</taxon>
        <taxon>Insecta</taxon>
        <taxon>Pterygota</taxon>
        <taxon>Neoptera</taxon>
        <taxon>Endopterygota</taxon>
        <taxon>Diptera</taxon>
        <taxon>Brachycera</taxon>
        <taxon>Muscomorpha</taxon>
        <taxon>Hippoboscoidea</taxon>
        <taxon>Glossinidae</taxon>
        <taxon>Glossina</taxon>
    </lineage>
</organism>
<reference evidence="1" key="2">
    <citation type="submission" date="2020-05" db="UniProtKB">
        <authorList>
            <consortium name="EnsemblMetazoa"/>
        </authorList>
    </citation>
    <scope>IDENTIFICATION</scope>
    <source>
        <strain evidence="1">IAEA</strain>
    </source>
</reference>
<dbReference type="Proteomes" id="UP000092460">
    <property type="component" value="Unassembled WGS sequence"/>
</dbReference>
<sequence>MDVDTKDLNENFLRVCGKSKHLCSNSTLLVVSDIKSDVSCWHIVFIGVCGKLDGFGVNSFPFDEECGKSDGFGFNSAFLEVCEVCGKSDGLGFNSALREVCGKSDGLSVNSFLLTVRGKSDDFGFSSFLLMVWDKLDALDCNSFLAKIVLLFSGDSIEHHFHFPIRLCRTAADYNHKIDGYMNLNKLFDGLRMLGTLSRHIVEPFFVVFLKFLHVFHSHTIVFHCFLPPKNFFVDFSNCTLSSFDRYRQTCYREQTGYEAESHSNLEFRTSTMYALPLSHL</sequence>
<dbReference type="EMBL" id="JXJN01013906">
    <property type="status" value="NOT_ANNOTATED_CDS"/>
    <property type="molecule type" value="Genomic_DNA"/>
</dbReference>
<evidence type="ECO:0000313" key="2">
    <source>
        <dbReference type="Proteomes" id="UP000092460"/>
    </source>
</evidence>
<dbReference type="STRING" id="67801.A0A1B0BGM3"/>